<feature type="binding site" description="axial binding residue" evidence="7">
    <location>
        <position position="504"/>
    </location>
    <ligand>
        <name>heme</name>
        <dbReference type="ChEBI" id="CHEBI:30413"/>
    </ligand>
    <ligandPart>
        <name>Fe</name>
        <dbReference type="ChEBI" id="CHEBI:18248"/>
    </ligandPart>
</feature>
<evidence type="ECO:0000256" key="6">
    <source>
        <dbReference type="ARBA" id="ARBA00023033"/>
    </source>
</evidence>
<evidence type="ECO:0000256" key="9">
    <source>
        <dbReference type="SAM" id="MobiDB-lite"/>
    </source>
</evidence>
<keyword evidence="7 8" id="KW-0349">Heme</keyword>
<evidence type="ECO:0000313" key="11">
    <source>
        <dbReference type="Proteomes" id="UP000092177"/>
    </source>
</evidence>
<dbReference type="GO" id="GO:0016705">
    <property type="term" value="F:oxidoreductase activity, acting on paired donors, with incorporation or reduction of molecular oxygen"/>
    <property type="evidence" value="ECO:0007669"/>
    <property type="project" value="InterPro"/>
</dbReference>
<name>A0A1B7YAY5_COLHI</name>
<keyword evidence="3 7" id="KW-0479">Metal-binding</keyword>
<sequence>MTNATDPLALAGVLDAQFSKHWPTATAGVIFVVFALLAQSWLAVDPLADVPVVGKGGRWARRKQYLQGQGNQLYIDGYKQFKDSIFRLTTSKSETLLNPRDSSQTPPADPFPPEKDTICVPPKYLPELKKAPDDVISFAKAIDEWRHAHLGPCRQGLVDPSFALASPRGSPLPLLQMHGANQLSTARLNASISDEVVESMRLELPQSTDWTEVNINAKLLRIIAMVSGRVFIGSELCRDERYIDASINYTVDLMTAVHVIALVPSFLRPIVATWLPTTKKLYRRIAEAESVFRPIVTARREAAAANRDDYREPDDMLQWILNAQTKFGQLSDRDLASAQLGISFAAIHTTTMTTTNAIYWLVAKPELIPMLRDDVQQALLESGGEFTSGALQNMKKLDSFLKEVMRASPLSAGSFTRKVLKSLTLPNGQTIPAGMNIETPAAGVNNDPEIFPDPEVFDALRFYRLREAKEHAASGAKAAEVVMQAQFVSVGTTHLTFGYGKHACPGRFFAVNEIKMIMANILCHYDVKLPDGETGRYENLVFGASSVPDPKKTILIRKL</sequence>
<comment type="caution">
    <text evidence="10">The sequence shown here is derived from an EMBL/GenBank/DDBJ whole genome shotgun (WGS) entry which is preliminary data.</text>
</comment>
<evidence type="ECO:0000256" key="5">
    <source>
        <dbReference type="ARBA" id="ARBA00023004"/>
    </source>
</evidence>
<dbReference type="GO" id="GO:0005506">
    <property type="term" value="F:iron ion binding"/>
    <property type="evidence" value="ECO:0007669"/>
    <property type="project" value="InterPro"/>
</dbReference>
<proteinExistence type="inferred from homology"/>
<comment type="cofactor">
    <cofactor evidence="1 7">
        <name>heme</name>
        <dbReference type="ChEBI" id="CHEBI:30413"/>
    </cofactor>
</comment>
<organism evidence="10 11">
    <name type="scientific">Colletotrichum higginsianum (strain IMI 349063)</name>
    <name type="common">Crucifer anthracnose fungus</name>
    <dbReference type="NCBI Taxonomy" id="759273"/>
    <lineage>
        <taxon>Eukaryota</taxon>
        <taxon>Fungi</taxon>
        <taxon>Dikarya</taxon>
        <taxon>Ascomycota</taxon>
        <taxon>Pezizomycotina</taxon>
        <taxon>Sordariomycetes</taxon>
        <taxon>Hypocreomycetidae</taxon>
        <taxon>Glomerellales</taxon>
        <taxon>Glomerellaceae</taxon>
        <taxon>Colletotrichum</taxon>
        <taxon>Colletotrichum destructivum species complex</taxon>
    </lineage>
</organism>
<dbReference type="PANTHER" id="PTHR46206:SF7">
    <property type="entry name" value="P450, PUTATIVE (EUROFUNG)-RELATED"/>
    <property type="match status" value="1"/>
</dbReference>
<dbReference type="Proteomes" id="UP000092177">
    <property type="component" value="Chromosome 5"/>
</dbReference>
<dbReference type="OrthoDB" id="1844152at2759"/>
<dbReference type="InterPro" id="IPR017972">
    <property type="entry name" value="Cyt_P450_CS"/>
</dbReference>
<evidence type="ECO:0000313" key="10">
    <source>
        <dbReference type="EMBL" id="OBR09263.1"/>
    </source>
</evidence>
<keyword evidence="5 7" id="KW-0408">Iron</keyword>
<dbReference type="VEuPathDB" id="FungiDB:CH63R_08028"/>
<evidence type="ECO:0000256" key="7">
    <source>
        <dbReference type="PIRSR" id="PIRSR602403-1"/>
    </source>
</evidence>
<keyword evidence="4 8" id="KW-0560">Oxidoreductase</keyword>
<dbReference type="CDD" id="cd11041">
    <property type="entry name" value="CYP503A1-like"/>
    <property type="match status" value="1"/>
</dbReference>
<dbReference type="SUPFAM" id="SSF48264">
    <property type="entry name" value="Cytochrome P450"/>
    <property type="match status" value="1"/>
</dbReference>
<dbReference type="KEGG" id="chig:CH63R_08028"/>
<keyword evidence="11" id="KW-1185">Reference proteome</keyword>
<dbReference type="PRINTS" id="PR00465">
    <property type="entry name" value="EP450IV"/>
</dbReference>
<evidence type="ECO:0000256" key="8">
    <source>
        <dbReference type="RuleBase" id="RU000461"/>
    </source>
</evidence>
<dbReference type="GO" id="GO:0020037">
    <property type="term" value="F:heme binding"/>
    <property type="evidence" value="ECO:0007669"/>
    <property type="project" value="InterPro"/>
</dbReference>
<dbReference type="Pfam" id="PF00067">
    <property type="entry name" value="p450"/>
    <property type="match status" value="1"/>
</dbReference>
<reference evidence="11" key="1">
    <citation type="journal article" date="2017" name="BMC Genomics">
        <title>Gapless genome assembly of Colletotrichum higginsianum reveals chromosome structure and association of transposable elements with secondary metabolite gene clusters.</title>
        <authorList>
            <person name="Dallery J.-F."/>
            <person name="Lapalu N."/>
            <person name="Zampounis A."/>
            <person name="Pigne S."/>
            <person name="Luyten I."/>
            <person name="Amselem J."/>
            <person name="Wittenberg A.H.J."/>
            <person name="Zhou S."/>
            <person name="de Queiroz M.V."/>
            <person name="Robin G.P."/>
            <person name="Auger A."/>
            <person name="Hainaut M."/>
            <person name="Henrissat B."/>
            <person name="Kim K.-T."/>
            <person name="Lee Y.-H."/>
            <person name="Lespinet O."/>
            <person name="Schwartz D.C."/>
            <person name="Thon M.R."/>
            <person name="O'Connell R.J."/>
        </authorList>
    </citation>
    <scope>NUCLEOTIDE SEQUENCE [LARGE SCALE GENOMIC DNA]</scope>
    <source>
        <strain evidence="11">IMI 349063</strain>
    </source>
</reference>
<protein>
    <submittedName>
        <fullName evidence="10">Cytochrome P450</fullName>
    </submittedName>
</protein>
<gene>
    <name evidence="10" type="ORF">CH63R_08028</name>
</gene>
<dbReference type="GO" id="GO:0004497">
    <property type="term" value="F:monooxygenase activity"/>
    <property type="evidence" value="ECO:0007669"/>
    <property type="project" value="UniProtKB-KW"/>
</dbReference>
<dbReference type="InterPro" id="IPR036396">
    <property type="entry name" value="Cyt_P450_sf"/>
</dbReference>
<evidence type="ECO:0000256" key="4">
    <source>
        <dbReference type="ARBA" id="ARBA00023002"/>
    </source>
</evidence>
<feature type="region of interest" description="Disordered" evidence="9">
    <location>
        <begin position="96"/>
        <end position="116"/>
    </location>
</feature>
<dbReference type="EMBL" id="LTAN01000005">
    <property type="protein sequence ID" value="OBR09263.1"/>
    <property type="molecule type" value="Genomic_DNA"/>
</dbReference>
<evidence type="ECO:0000256" key="1">
    <source>
        <dbReference type="ARBA" id="ARBA00001971"/>
    </source>
</evidence>
<dbReference type="GeneID" id="28867109"/>
<dbReference type="RefSeq" id="XP_018157780.1">
    <property type="nucleotide sequence ID" value="XM_018303002.1"/>
</dbReference>
<evidence type="ECO:0000256" key="2">
    <source>
        <dbReference type="ARBA" id="ARBA00010617"/>
    </source>
</evidence>
<feature type="compositionally biased region" description="Polar residues" evidence="9">
    <location>
        <begin position="96"/>
        <end position="106"/>
    </location>
</feature>
<dbReference type="AlphaFoldDB" id="A0A1B7YAY5"/>
<comment type="similarity">
    <text evidence="2 8">Belongs to the cytochrome P450 family.</text>
</comment>
<dbReference type="InterPro" id="IPR002403">
    <property type="entry name" value="Cyt_P450_E_grp-IV"/>
</dbReference>
<evidence type="ECO:0000256" key="3">
    <source>
        <dbReference type="ARBA" id="ARBA00022723"/>
    </source>
</evidence>
<dbReference type="Gene3D" id="1.10.630.10">
    <property type="entry name" value="Cytochrome P450"/>
    <property type="match status" value="1"/>
</dbReference>
<dbReference type="PROSITE" id="PS00086">
    <property type="entry name" value="CYTOCHROME_P450"/>
    <property type="match status" value="1"/>
</dbReference>
<keyword evidence="6 8" id="KW-0503">Monooxygenase</keyword>
<dbReference type="PANTHER" id="PTHR46206">
    <property type="entry name" value="CYTOCHROME P450"/>
    <property type="match status" value="1"/>
</dbReference>
<dbReference type="InterPro" id="IPR001128">
    <property type="entry name" value="Cyt_P450"/>
</dbReference>
<accession>A0A1B7YAY5</accession>